<dbReference type="InterPro" id="IPR001240">
    <property type="entry name" value="PRAI_dom"/>
</dbReference>
<comment type="caution">
    <text evidence="8">The sequence shown here is derived from an EMBL/GenBank/DDBJ whole genome shotgun (WGS) entry which is preliminary data.</text>
</comment>
<dbReference type="InterPro" id="IPR013785">
    <property type="entry name" value="Aldolase_TIM"/>
</dbReference>
<evidence type="ECO:0000259" key="7">
    <source>
        <dbReference type="Pfam" id="PF00697"/>
    </source>
</evidence>
<dbReference type="GO" id="GO:0000162">
    <property type="term" value="P:L-tryptophan biosynthetic process"/>
    <property type="evidence" value="ECO:0007669"/>
    <property type="project" value="UniProtKB-UniPathway"/>
</dbReference>
<dbReference type="InterPro" id="IPR044643">
    <property type="entry name" value="TrpF_fam"/>
</dbReference>
<evidence type="ECO:0000256" key="1">
    <source>
        <dbReference type="ARBA" id="ARBA00004664"/>
    </source>
</evidence>
<comment type="pathway">
    <text evidence="1">Amino-acid biosynthesis; L-tryptophan biosynthesis; L-tryptophan from chorismate: step 3/5.</text>
</comment>
<dbReference type="EC" id="5.3.1.24" evidence="2"/>
<accession>A0A0F9QLK1</accession>
<evidence type="ECO:0000256" key="2">
    <source>
        <dbReference type="ARBA" id="ARBA00012572"/>
    </source>
</evidence>
<dbReference type="Pfam" id="PF00697">
    <property type="entry name" value="PRAI"/>
    <property type="match status" value="1"/>
</dbReference>
<name>A0A0F9QLK1_9ZZZZ</name>
<keyword evidence="5" id="KW-0057">Aromatic amino acid biosynthesis</keyword>
<evidence type="ECO:0000313" key="8">
    <source>
        <dbReference type="EMBL" id="KKN37842.1"/>
    </source>
</evidence>
<dbReference type="PANTHER" id="PTHR42894">
    <property type="entry name" value="N-(5'-PHOSPHORIBOSYL)ANTHRANILATE ISOMERASE"/>
    <property type="match status" value="1"/>
</dbReference>
<dbReference type="Gene3D" id="3.20.20.70">
    <property type="entry name" value="Aldolase class I"/>
    <property type="match status" value="1"/>
</dbReference>
<dbReference type="InterPro" id="IPR011060">
    <property type="entry name" value="RibuloseP-bd_barrel"/>
</dbReference>
<gene>
    <name evidence="8" type="ORF">LCGC14_0759510</name>
</gene>
<keyword evidence="6" id="KW-0413">Isomerase</keyword>
<dbReference type="SUPFAM" id="SSF51366">
    <property type="entry name" value="Ribulose-phoshate binding barrel"/>
    <property type="match status" value="1"/>
</dbReference>
<evidence type="ECO:0000256" key="5">
    <source>
        <dbReference type="ARBA" id="ARBA00023141"/>
    </source>
</evidence>
<evidence type="ECO:0000256" key="4">
    <source>
        <dbReference type="ARBA" id="ARBA00022822"/>
    </source>
</evidence>
<dbReference type="GO" id="GO:0004640">
    <property type="term" value="F:phosphoribosylanthranilate isomerase activity"/>
    <property type="evidence" value="ECO:0007669"/>
    <property type="project" value="UniProtKB-EC"/>
</dbReference>
<keyword evidence="3" id="KW-0028">Amino-acid biosynthesis</keyword>
<sequence>MDYIKICGLKKIEDVNICIENGATAVGFIYNVRNSHRNLEKSKLLALLKEIPEDIFTVITFRAKNTAEVYNNMQEIKTNYYQVHCNFNIRDLDKFSSVLKKKLIIALKVDQSNKEGIIKQINLSFDQFFAFLIDNSEGSGRDLDYELILDIRRRTAGTKIIIAGGINIDNVEPLIKNLHPYGIDVSSSLESRGVKDAIKIKQFLEKVKNITN</sequence>
<dbReference type="EMBL" id="LAZR01001867">
    <property type="protein sequence ID" value="KKN37842.1"/>
    <property type="molecule type" value="Genomic_DNA"/>
</dbReference>
<feature type="domain" description="N-(5'phosphoribosyl) anthranilate isomerase (PRAI)" evidence="7">
    <location>
        <begin position="4"/>
        <end position="205"/>
    </location>
</feature>
<evidence type="ECO:0000256" key="3">
    <source>
        <dbReference type="ARBA" id="ARBA00022605"/>
    </source>
</evidence>
<reference evidence="8" key="1">
    <citation type="journal article" date="2015" name="Nature">
        <title>Complex archaea that bridge the gap between prokaryotes and eukaryotes.</title>
        <authorList>
            <person name="Spang A."/>
            <person name="Saw J.H."/>
            <person name="Jorgensen S.L."/>
            <person name="Zaremba-Niedzwiedzka K."/>
            <person name="Martijn J."/>
            <person name="Lind A.E."/>
            <person name="van Eijk R."/>
            <person name="Schleper C."/>
            <person name="Guy L."/>
            <person name="Ettema T.J."/>
        </authorList>
    </citation>
    <scope>NUCLEOTIDE SEQUENCE</scope>
</reference>
<dbReference type="PANTHER" id="PTHR42894:SF1">
    <property type="entry name" value="N-(5'-PHOSPHORIBOSYL)ANTHRANILATE ISOMERASE"/>
    <property type="match status" value="1"/>
</dbReference>
<dbReference type="HAMAP" id="MF_00135">
    <property type="entry name" value="PRAI"/>
    <property type="match status" value="1"/>
</dbReference>
<evidence type="ECO:0000256" key="6">
    <source>
        <dbReference type="ARBA" id="ARBA00023235"/>
    </source>
</evidence>
<organism evidence="8">
    <name type="scientific">marine sediment metagenome</name>
    <dbReference type="NCBI Taxonomy" id="412755"/>
    <lineage>
        <taxon>unclassified sequences</taxon>
        <taxon>metagenomes</taxon>
        <taxon>ecological metagenomes</taxon>
    </lineage>
</organism>
<protein>
    <recommendedName>
        <fullName evidence="2">phosphoribosylanthranilate isomerase</fullName>
        <ecNumber evidence="2">5.3.1.24</ecNumber>
    </recommendedName>
</protein>
<keyword evidence="4" id="KW-0822">Tryptophan biosynthesis</keyword>
<proteinExistence type="inferred from homology"/>
<dbReference type="UniPathway" id="UPA00035">
    <property type="reaction ID" value="UER00042"/>
</dbReference>
<dbReference type="AlphaFoldDB" id="A0A0F9QLK1"/>
<dbReference type="CDD" id="cd00405">
    <property type="entry name" value="PRAI"/>
    <property type="match status" value="1"/>
</dbReference>